<name>A0ABU4HZT8_9ACTN</name>
<feature type="domain" description="Cupin type-2" evidence="1">
    <location>
        <begin position="34"/>
        <end position="106"/>
    </location>
</feature>
<reference evidence="2 3" key="2">
    <citation type="submission" date="2023-10" db="EMBL/GenBank/DDBJ databases">
        <authorList>
            <person name="Han X.F."/>
        </authorList>
    </citation>
    <scope>NUCLEOTIDE SEQUENCE [LARGE SCALE GENOMIC DNA]</scope>
    <source>
        <strain evidence="2 3">KCTC 39840</strain>
    </source>
</reference>
<dbReference type="PANTHER" id="PTHR36440:SF1">
    <property type="entry name" value="PUTATIVE (AFU_ORTHOLOGUE AFUA_8G07350)-RELATED"/>
    <property type="match status" value="1"/>
</dbReference>
<dbReference type="InterPro" id="IPR013096">
    <property type="entry name" value="Cupin_2"/>
</dbReference>
<dbReference type="InterPro" id="IPR053146">
    <property type="entry name" value="QDO-like"/>
</dbReference>
<gene>
    <name evidence="2" type="ORF">R7226_30980</name>
</gene>
<reference evidence="3" key="1">
    <citation type="submission" date="2023-07" db="EMBL/GenBank/DDBJ databases">
        <title>Conexibacter stalactiti sp. nov., isolated from stalactites in a lava cave and emended description of the genus Conexibacter.</title>
        <authorList>
            <person name="Lee S.D."/>
        </authorList>
    </citation>
    <scope>NUCLEOTIDE SEQUENCE [LARGE SCALE GENOMIC DNA]</scope>
    <source>
        <strain evidence="3">KCTC 39840</strain>
    </source>
</reference>
<dbReference type="PANTHER" id="PTHR36440">
    <property type="entry name" value="PUTATIVE (AFU_ORTHOLOGUE AFUA_8G07350)-RELATED"/>
    <property type="match status" value="1"/>
</dbReference>
<dbReference type="EMBL" id="JAWSTH010000190">
    <property type="protein sequence ID" value="MDW5598823.1"/>
    <property type="molecule type" value="Genomic_DNA"/>
</dbReference>
<comment type="caution">
    <text evidence="2">The sequence shown here is derived from an EMBL/GenBank/DDBJ whole genome shotgun (WGS) entry which is preliminary data.</text>
</comment>
<dbReference type="Proteomes" id="UP001284601">
    <property type="component" value="Unassembled WGS sequence"/>
</dbReference>
<organism evidence="2 3">
    <name type="scientific">Conexibacter stalactiti</name>
    <dbReference type="NCBI Taxonomy" id="1940611"/>
    <lineage>
        <taxon>Bacteria</taxon>
        <taxon>Bacillati</taxon>
        <taxon>Actinomycetota</taxon>
        <taxon>Thermoleophilia</taxon>
        <taxon>Solirubrobacterales</taxon>
        <taxon>Conexibacteraceae</taxon>
        <taxon>Conexibacter</taxon>
    </lineage>
</organism>
<dbReference type="SUPFAM" id="SSF51182">
    <property type="entry name" value="RmlC-like cupins"/>
    <property type="match status" value="1"/>
</dbReference>
<sequence length="155" mass="16403">MNVITKDHITVGREIVHVRVSSAESGGELLAIDVRMPAGGGPPMLHRHGPAELYRVESGELTIYLEDESGALRRHLAGPGAAVFVPGGREHTVRNESDADATASVVFTPGEQMERFVRAAGELAAAHAPSPEEMREIAAAHGIELTRPVSGTVGR</sequence>
<evidence type="ECO:0000313" key="3">
    <source>
        <dbReference type="Proteomes" id="UP001284601"/>
    </source>
</evidence>
<keyword evidence="3" id="KW-1185">Reference proteome</keyword>
<dbReference type="RefSeq" id="WP_318601412.1">
    <property type="nucleotide sequence ID" value="NZ_JAWSTH010000190.1"/>
</dbReference>
<dbReference type="Gene3D" id="2.60.120.10">
    <property type="entry name" value="Jelly Rolls"/>
    <property type="match status" value="1"/>
</dbReference>
<protein>
    <submittedName>
        <fullName evidence="2">Cupin domain-containing protein</fullName>
    </submittedName>
</protein>
<accession>A0ABU4HZT8</accession>
<evidence type="ECO:0000313" key="2">
    <source>
        <dbReference type="EMBL" id="MDW5598823.1"/>
    </source>
</evidence>
<dbReference type="InterPro" id="IPR011051">
    <property type="entry name" value="RmlC_Cupin_sf"/>
</dbReference>
<proteinExistence type="predicted"/>
<dbReference type="InterPro" id="IPR014710">
    <property type="entry name" value="RmlC-like_jellyroll"/>
</dbReference>
<evidence type="ECO:0000259" key="1">
    <source>
        <dbReference type="Pfam" id="PF07883"/>
    </source>
</evidence>
<dbReference type="Pfam" id="PF07883">
    <property type="entry name" value="Cupin_2"/>
    <property type="match status" value="1"/>
</dbReference>